<reference evidence="1 2" key="1">
    <citation type="submission" date="2017-04" db="EMBL/GenBank/DDBJ databases">
        <title>The new phylogeny of genus Mycobacterium.</title>
        <authorList>
            <person name="Tortoli E."/>
            <person name="Trovato A."/>
            <person name="Cirillo D.M."/>
        </authorList>
    </citation>
    <scope>NUCLEOTIDE SEQUENCE [LARGE SCALE GENOMIC DNA]</scope>
    <source>
        <strain evidence="1 2">TBL 1200985</strain>
    </source>
</reference>
<keyword evidence="2" id="KW-1185">Reference proteome</keyword>
<name>A0A1X2LNN7_9MYCO</name>
<dbReference type="Proteomes" id="UP000193247">
    <property type="component" value="Unassembled WGS sequence"/>
</dbReference>
<sequence length="60" mass="6770">MRNNARVLQGGPSQFKGQPLLRIHVLGFVIGNSEKRRIKTKRILKICTVLQAAGMIRLNE</sequence>
<organism evidence="1 2">
    <name type="scientific">Mycobacterium decipiens</name>
    <dbReference type="NCBI Taxonomy" id="1430326"/>
    <lineage>
        <taxon>Bacteria</taxon>
        <taxon>Bacillati</taxon>
        <taxon>Actinomycetota</taxon>
        <taxon>Actinomycetes</taxon>
        <taxon>Mycobacteriales</taxon>
        <taxon>Mycobacteriaceae</taxon>
        <taxon>Mycobacterium</taxon>
    </lineage>
</organism>
<proteinExistence type="predicted"/>
<dbReference type="EMBL" id="NCXP01000060">
    <property type="protein sequence ID" value="OSC36233.1"/>
    <property type="molecule type" value="Genomic_DNA"/>
</dbReference>
<dbReference type="AlphaFoldDB" id="A0A1X2LNN7"/>
<protein>
    <submittedName>
        <fullName evidence="1">Uncharacterized protein</fullName>
    </submittedName>
</protein>
<evidence type="ECO:0000313" key="2">
    <source>
        <dbReference type="Proteomes" id="UP000193247"/>
    </source>
</evidence>
<gene>
    <name evidence="1" type="ORF">B8W66_23145</name>
</gene>
<evidence type="ECO:0000313" key="1">
    <source>
        <dbReference type="EMBL" id="OSC36233.1"/>
    </source>
</evidence>
<comment type="caution">
    <text evidence="1">The sequence shown here is derived from an EMBL/GenBank/DDBJ whole genome shotgun (WGS) entry which is preliminary data.</text>
</comment>
<accession>A0A1X2LNN7</accession>